<feature type="compositionally biased region" description="Pro residues" evidence="2">
    <location>
        <begin position="728"/>
        <end position="756"/>
    </location>
</feature>
<keyword evidence="1" id="KW-0175">Coiled coil</keyword>
<feature type="transmembrane region" description="Helical" evidence="3">
    <location>
        <begin position="856"/>
        <end position="880"/>
    </location>
</feature>
<feature type="region of interest" description="Disordered" evidence="2">
    <location>
        <begin position="722"/>
        <end position="848"/>
    </location>
</feature>
<dbReference type="EMBL" id="RWJN01000702">
    <property type="protein sequence ID" value="TCD59919.1"/>
    <property type="molecule type" value="Genomic_DNA"/>
</dbReference>
<evidence type="ECO:0000256" key="3">
    <source>
        <dbReference type="SAM" id="Phobius"/>
    </source>
</evidence>
<dbReference type="AlphaFoldDB" id="A0A4R0R7R3"/>
<reference evidence="4 5" key="1">
    <citation type="submission" date="2018-11" db="EMBL/GenBank/DDBJ databases">
        <title>Genome assembly of Steccherinum ochraceum LE-BIN_3174, the white-rot fungus of the Steccherinaceae family (The Residual Polyporoid clade, Polyporales, Basidiomycota).</title>
        <authorList>
            <person name="Fedorova T.V."/>
            <person name="Glazunova O.A."/>
            <person name="Landesman E.O."/>
            <person name="Moiseenko K.V."/>
            <person name="Psurtseva N.V."/>
            <person name="Savinova O.S."/>
            <person name="Shakhova N.V."/>
            <person name="Tyazhelova T.V."/>
            <person name="Vasina D.V."/>
        </authorList>
    </citation>
    <scope>NUCLEOTIDE SEQUENCE [LARGE SCALE GENOMIC DNA]</scope>
    <source>
        <strain evidence="4 5">LE-BIN_3174</strain>
    </source>
</reference>
<keyword evidence="5" id="KW-1185">Reference proteome</keyword>
<proteinExistence type="predicted"/>
<sequence>MWTVWAGTSDGKNVTIDDQFGDEETGAQVVYAPSEHWTQGNGCGGCSAKPDASQAYRETWHDGLFAPSQNKDPLTLTFSFTGTAVYLFNIMPRQKTTTAEVALDGQVVKSISITEDVSDQFVYNVPIFSMDSIANGQHTITVTTTGDQDSLMLFDRAIYTSRRVSQVISPLPFSTPRDPPASPTSVLSLEKPFPVTFSYPGDRLTESDPASSTLDGASSIALQEQLQFFRKELQALRSRTTLTPTTSKLPAGGPQVTSGGNGAPLAVTPSTGSSSRGISSLASEIALLRTEVAQLRMKQQATDDAMCPVSIPSVETGMQRELALLRSEMEELRIAQQMDALPAYTPSSSGLQFPSRGYDSVTLSTPLSAHSVSQGKPARHDTVGQATVRPRTVVDASTVGNEACGEWLAVGGGGGPYPYEEECGATVAFLLGCELELGCVDELPLHLVLPFVGCMSRKRALSVAGCVAVAVPIRVLARRLAVKAVRVAATAHNIKLSRGDRDDAEKYLPLFDSHEIRSHGFIGVIEHGVQLDVVRHCLCLLSQFLGFPMLSVMVSRALQVLALWVVWAGMMEGKNVTIDDQYGDEATGAQVTYAPAELWTQGNGCGGCSAKPDASQAYHGTWHDGLFAPSQNKQPLTVTFTFTGTAVYLFNILPQQKPTSAEVSLDGRVVKQISITEDVSSQFVYNVPMFAMDGIANGQHTVTLTTTGNQDSLMLFDYAVYTTEDSPPSSPPPSSPPPSSPSPPSDPSSPSPPASPASPSSPASSSPGSPSSPASPSSPSSSPSPSSPSSPSNPSNPSNPSSPSSASSHDSSSSDPSGSSGSSPSSPSDPSSPSSSSSPPLTPVAAAAQEHHRSNLGAIVGGVVGGIVLLVLCLLALVLWRRSRSKRASEATSPIPFSMIREPVAPPATIVLSEKSPIAESMYPDHYKVESGLPYFGSASSVDEGPSESIALQQQLQFFRNELEALRARAAVPPSKTSTGSLLGESDYGTQSHITARSSSSPGISSLASEIAALRSEMASLRTRHETIGTLTSPVLTSPVDPGMQRELALLRSELEEIRMTQHIDVLPAYTPPPPRLEGHSLPR</sequence>
<feature type="region of interest" description="Disordered" evidence="2">
    <location>
        <begin position="239"/>
        <end position="275"/>
    </location>
</feature>
<evidence type="ECO:0000313" key="4">
    <source>
        <dbReference type="EMBL" id="TCD59919.1"/>
    </source>
</evidence>
<keyword evidence="3" id="KW-0812">Transmembrane</keyword>
<feature type="compositionally biased region" description="Low complexity" evidence="2">
    <location>
        <begin position="239"/>
        <end position="250"/>
    </location>
</feature>
<keyword evidence="3" id="KW-0472">Membrane</keyword>
<evidence type="ECO:0000256" key="2">
    <source>
        <dbReference type="SAM" id="MobiDB-lite"/>
    </source>
</evidence>
<evidence type="ECO:0000313" key="5">
    <source>
        <dbReference type="Proteomes" id="UP000292702"/>
    </source>
</evidence>
<feature type="compositionally biased region" description="Low complexity" evidence="2">
    <location>
        <begin position="757"/>
        <end position="839"/>
    </location>
</feature>
<keyword evidence="3" id="KW-1133">Transmembrane helix</keyword>
<feature type="coiled-coil region" evidence="1">
    <location>
        <begin position="278"/>
        <end position="335"/>
    </location>
</feature>
<dbReference type="STRING" id="92696.A0A4R0R7R3"/>
<evidence type="ECO:0000256" key="1">
    <source>
        <dbReference type="SAM" id="Coils"/>
    </source>
</evidence>
<organism evidence="4 5">
    <name type="scientific">Steccherinum ochraceum</name>
    <dbReference type="NCBI Taxonomy" id="92696"/>
    <lineage>
        <taxon>Eukaryota</taxon>
        <taxon>Fungi</taxon>
        <taxon>Dikarya</taxon>
        <taxon>Basidiomycota</taxon>
        <taxon>Agaricomycotina</taxon>
        <taxon>Agaricomycetes</taxon>
        <taxon>Polyporales</taxon>
        <taxon>Steccherinaceae</taxon>
        <taxon>Steccherinum</taxon>
    </lineage>
</organism>
<dbReference type="PANTHER" id="PTHR45725">
    <property type="entry name" value="FORMIN HOMOLOGY 2 FAMILY MEMBER"/>
    <property type="match status" value="1"/>
</dbReference>
<dbReference type="Proteomes" id="UP000292702">
    <property type="component" value="Unassembled WGS sequence"/>
</dbReference>
<name>A0A4R0R7R3_9APHY</name>
<dbReference type="Gene3D" id="2.60.120.260">
    <property type="entry name" value="Galactose-binding domain-like"/>
    <property type="match status" value="2"/>
</dbReference>
<dbReference type="InterPro" id="IPR051425">
    <property type="entry name" value="Formin_Homology"/>
</dbReference>
<gene>
    <name evidence="4" type="ORF">EIP91_011189</name>
</gene>
<protein>
    <submittedName>
        <fullName evidence="4">Uncharacterized protein</fullName>
    </submittedName>
</protein>
<accession>A0A4R0R7R3</accession>
<dbReference type="OrthoDB" id="3270641at2759"/>
<comment type="caution">
    <text evidence="4">The sequence shown here is derived from an EMBL/GenBank/DDBJ whole genome shotgun (WGS) entry which is preliminary data.</text>
</comment>